<evidence type="ECO:0000259" key="1">
    <source>
        <dbReference type="Pfam" id="PF08241"/>
    </source>
</evidence>
<protein>
    <submittedName>
        <fullName evidence="2">Methyltransferase domain-containing protein</fullName>
    </submittedName>
</protein>
<dbReference type="CDD" id="cd02440">
    <property type="entry name" value="AdoMet_MTases"/>
    <property type="match status" value="1"/>
</dbReference>
<dbReference type="Pfam" id="PF08241">
    <property type="entry name" value="Methyltransf_11"/>
    <property type="match status" value="1"/>
</dbReference>
<dbReference type="InterPro" id="IPR029063">
    <property type="entry name" value="SAM-dependent_MTases_sf"/>
</dbReference>
<name>A0A940PAL1_9ENTE</name>
<comment type="caution">
    <text evidence="2">The sequence shown here is derived from an EMBL/GenBank/DDBJ whole genome shotgun (WGS) entry which is preliminary data.</text>
</comment>
<dbReference type="SUPFAM" id="SSF53335">
    <property type="entry name" value="S-adenosyl-L-methionine-dependent methyltransferases"/>
    <property type="match status" value="1"/>
</dbReference>
<reference evidence="2" key="1">
    <citation type="submission" date="2020-12" db="EMBL/GenBank/DDBJ databases">
        <title>Vagococcus allomyrinae sp. nov. and Enterococcus lavae sp. nov., isolated from the larvae of Allomyrina dichotoma.</title>
        <authorList>
            <person name="Lee S.D."/>
        </authorList>
    </citation>
    <scope>NUCLEOTIDE SEQUENCE</scope>
    <source>
        <strain evidence="2">BWB3-3</strain>
    </source>
</reference>
<sequence>MALWNRVYQPMVKWSLRGADLANPQRVLDIGVGNGLSTSYLSQLFPDATCLGVDYAPEAVKVALKRKSEKLDFQVADVTMLPFKSAEFGLITAFQTHFHWHDVRKGLIECYRVLAVGGQLVIACEKNKVAYYLKEQADHQDACSFFESLGFVNVVIKEQGPWIAYYGQKI</sequence>
<feature type="domain" description="Methyltransferase type 11" evidence="1">
    <location>
        <begin position="28"/>
        <end position="122"/>
    </location>
</feature>
<dbReference type="RefSeq" id="WP_209527471.1">
    <property type="nucleotide sequence ID" value="NZ_JAEEGA010000006.1"/>
</dbReference>
<dbReference type="AlphaFoldDB" id="A0A940PAL1"/>
<keyword evidence="2" id="KW-0808">Transferase</keyword>
<dbReference type="GO" id="GO:0008757">
    <property type="term" value="F:S-adenosylmethionine-dependent methyltransferase activity"/>
    <property type="evidence" value="ECO:0007669"/>
    <property type="project" value="InterPro"/>
</dbReference>
<dbReference type="GO" id="GO:0032259">
    <property type="term" value="P:methylation"/>
    <property type="evidence" value="ECO:0007669"/>
    <property type="project" value="UniProtKB-KW"/>
</dbReference>
<accession>A0A940PAL1</accession>
<evidence type="ECO:0000313" key="3">
    <source>
        <dbReference type="Proteomes" id="UP000674938"/>
    </source>
</evidence>
<gene>
    <name evidence="2" type="ORF">I6N95_10745</name>
</gene>
<organism evidence="2 3">
    <name type="scientific">Vagococcus allomyrinae</name>
    <dbReference type="NCBI Taxonomy" id="2794353"/>
    <lineage>
        <taxon>Bacteria</taxon>
        <taxon>Bacillati</taxon>
        <taxon>Bacillota</taxon>
        <taxon>Bacilli</taxon>
        <taxon>Lactobacillales</taxon>
        <taxon>Enterococcaceae</taxon>
        <taxon>Vagococcus</taxon>
    </lineage>
</organism>
<dbReference type="Gene3D" id="3.40.50.150">
    <property type="entry name" value="Vaccinia Virus protein VP39"/>
    <property type="match status" value="1"/>
</dbReference>
<evidence type="ECO:0000313" key="2">
    <source>
        <dbReference type="EMBL" id="MBP1041484.1"/>
    </source>
</evidence>
<dbReference type="PANTHER" id="PTHR43591">
    <property type="entry name" value="METHYLTRANSFERASE"/>
    <property type="match status" value="1"/>
</dbReference>
<dbReference type="Proteomes" id="UP000674938">
    <property type="component" value="Unassembled WGS sequence"/>
</dbReference>
<dbReference type="EMBL" id="JAEEGA010000006">
    <property type="protein sequence ID" value="MBP1041484.1"/>
    <property type="molecule type" value="Genomic_DNA"/>
</dbReference>
<keyword evidence="2" id="KW-0489">Methyltransferase</keyword>
<proteinExistence type="predicted"/>
<dbReference type="InterPro" id="IPR013216">
    <property type="entry name" value="Methyltransf_11"/>
</dbReference>
<keyword evidence="3" id="KW-1185">Reference proteome</keyword>